<gene>
    <name evidence="1" type="ORF">DPEC_G00072220</name>
</gene>
<comment type="caution">
    <text evidence="1">The sequence shown here is derived from an EMBL/GenBank/DDBJ whole genome shotgun (WGS) entry which is preliminary data.</text>
</comment>
<accession>A0ACC2H2Q1</accession>
<organism evidence="1 2">
    <name type="scientific">Dallia pectoralis</name>
    <name type="common">Alaska blackfish</name>
    <dbReference type="NCBI Taxonomy" id="75939"/>
    <lineage>
        <taxon>Eukaryota</taxon>
        <taxon>Metazoa</taxon>
        <taxon>Chordata</taxon>
        <taxon>Craniata</taxon>
        <taxon>Vertebrata</taxon>
        <taxon>Euteleostomi</taxon>
        <taxon>Actinopterygii</taxon>
        <taxon>Neopterygii</taxon>
        <taxon>Teleostei</taxon>
        <taxon>Protacanthopterygii</taxon>
        <taxon>Esociformes</taxon>
        <taxon>Umbridae</taxon>
        <taxon>Dallia</taxon>
    </lineage>
</organism>
<reference evidence="1" key="1">
    <citation type="submission" date="2021-05" db="EMBL/GenBank/DDBJ databases">
        <authorList>
            <person name="Pan Q."/>
            <person name="Jouanno E."/>
            <person name="Zahm M."/>
            <person name="Klopp C."/>
            <person name="Cabau C."/>
            <person name="Louis A."/>
            <person name="Berthelot C."/>
            <person name="Parey E."/>
            <person name="Roest Crollius H."/>
            <person name="Montfort J."/>
            <person name="Robinson-Rechavi M."/>
            <person name="Bouchez O."/>
            <person name="Lampietro C."/>
            <person name="Lopez Roques C."/>
            <person name="Donnadieu C."/>
            <person name="Postlethwait J."/>
            <person name="Bobe J."/>
            <person name="Dillon D."/>
            <person name="Chandos A."/>
            <person name="von Hippel F."/>
            <person name="Guiguen Y."/>
        </authorList>
    </citation>
    <scope>NUCLEOTIDE SEQUENCE</scope>
    <source>
        <strain evidence="1">YG-Jan2019</strain>
    </source>
</reference>
<protein>
    <submittedName>
        <fullName evidence="1">Uncharacterized protein</fullName>
    </submittedName>
</protein>
<name>A0ACC2H2Q1_DALPE</name>
<sequence length="836" mass="95080">MKGKTKAHGKGKKDTGKLLKYMMTVNDFVRSKIGFDEIEEKDDESSLRFVKKKSRKEMRKEKRKMKKAKIKNHYEGYKALNSPICDIEKVTDNQHTNKLITKVKEREPASLQPIKNVAKDVEKSGPNKPSKKAKRKNKLEESRKKALLEANIAEDREIKRLERSLGYNKRKNKKTLPQSFADDGLDYVLGVLDAGSAASGMVYDSDDEKDNAREKLKKLEDSESDMSSDADGGQEEEASDVDSNGDLDDTEEENDDDEMEADKEDYIEEEDGMEENKCEMYECVEAGLEKGNEEVDSRNSTLAIANMAPLSAGKYVPPHQRDMGDDKRKAALERLKRQVKGLVNRLSEANMASISSQLEELYMSSSRKDMNDTLTDILLAACVTPALMPDRLLMEHVLLISVLHHTVGLEVGANFLETVVRKFSKMYKNPGEGKECENLVAMMAHLYNFQVVHALLVFDILKMLIGAFSKKDIELVLFVLKNVGFSLRKDDPLALKELISEAQHKATALGTKFQDENRVRFMLEAMLALKNNDMRKIPGYDPEPVERLRKLQRTLVHQSSGNSDVKLRVSLENLLAAEQVGRWWIVGSSWSGAPMIADQGMKTQKPTTAEGKFSSKVLDLARKQRMNTDIRRNIFCVIMTSEDYLDAFEKLIRLGLKDQQEREIVHVLMDCCLQEKSFNTFYAVLGEKFCEHDRRFQMTFQFSLWDKFKDLSTLSTHTFSNLVQLVTRFLQRKSLALSILKVVEFGELDKPKVKFLRQVLTKLLKDTAPDDLANIFGRISGIPKLRMLREGLKLFISHFLLRNAKSQGPAEHADLMSERAEVATKAMEAKDTKLKL</sequence>
<dbReference type="Proteomes" id="UP001157502">
    <property type="component" value="Chromosome 6"/>
</dbReference>
<keyword evidence="2" id="KW-1185">Reference proteome</keyword>
<evidence type="ECO:0000313" key="1">
    <source>
        <dbReference type="EMBL" id="KAJ8010171.1"/>
    </source>
</evidence>
<proteinExistence type="predicted"/>
<dbReference type="EMBL" id="CM055733">
    <property type="protein sequence ID" value="KAJ8010171.1"/>
    <property type="molecule type" value="Genomic_DNA"/>
</dbReference>
<evidence type="ECO:0000313" key="2">
    <source>
        <dbReference type="Proteomes" id="UP001157502"/>
    </source>
</evidence>